<dbReference type="InterPro" id="IPR006204">
    <property type="entry name" value="GHMP_kinase_N_dom"/>
</dbReference>
<name>A0ABT6A4C1_9ACTN</name>
<gene>
    <name evidence="3" type="ORF">P3H78_12840</name>
</gene>
<sequence length="335" mass="34362">MPPSPIRSAADVPAPAATGTGHAFGTFGELLQGALPGADGDFLVTFPLARWATAVFRPRPGGRDVHVVPPHKGKSRRVAETVLDALGVPGGGLLELGGTLPEGKGMASSSADLVATVRAVGAAFGRSFTPAETEDLLRGVEPADGVMYDEIVCFHHRAVRLGRRLGTLPPLAVVAHDEGGQVDTVAHNRSAAAVGAGERREYARLLDRLADAVAAGDLPAVGAVATRSAELNTARRARPGFARLHALAREVGGLGLVLAHSGTLLGVLLDADDPELDGKTAHIRAGCALLGGEVSVHRSLGAGDDWGPPRPAVPVLPAQRPVPAVPSALPHELEI</sequence>
<protein>
    <submittedName>
        <fullName evidence="3">Kinase</fullName>
    </submittedName>
</protein>
<dbReference type="EMBL" id="JARJBB010000005">
    <property type="protein sequence ID" value="MDF3299503.1"/>
    <property type="molecule type" value="Genomic_DNA"/>
</dbReference>
<dbReference type="RefSeq" id="WP_276109056.1">
    <property type="nucleotide sequence ID" value="NZ_JARJBB010000005.1"/>
</dbReference>
<keyword evidence="1 3" id="KW-0418">Kinase</keyword>
<dbReference type="Gene3D" id="3.30.230.10">
    <property type="match status" value="1"/>
</dbReference>
<comment type="caution">
    <text evidence="3">The sequence shown here is derived from an EMBL/GenBank/DDBJ whole genome shotgun (WGS) entry which is preliminary data.</text>
</comment>
<evidence type="ECO:0000313" key="3">
    <source>
        <dbReference type="EMBL" id="MDF3299503.1"/>
    </source>
</evidence>
<dbReference type="InterPro" id="IPR012363">
    <property type="entry name" value="PduX"/>
</dbReference>
<keyword evidence="1 3" id="KW-0808">Transferase</keyword>
<evidence type="ECO:0000313" key="4">
    <source>
        <dbReference type="Proteomes" id="UP001221150"/>
    </source>
</evidence>
<keyword evidence="4" id="KW-1185">Reference proteome</keyword>
<dbReference type="SUPFAM" id="SSF54211">
    <property type="entry name" value="Ribosomal protein S5 domain 2-like"/>
    <property type="match status" value="1"/>
</dbReference>
<proteinExistence type="predicted"/>
<dbReference type="Proteomes" id="UP001221150">
    <property type="component" value="Unassembled WGS sequence"/>
</dbReference>
<evidence type="ECO:0000256" key="1">
    <source>
        <dbReference type="ARBA" id="ARBA00022777"/>
    </source>
</evidence>
<dbReference type="InterPro" id="IPR014721">
    <property type="entry name" value="Ribsml_uS5_D2-typ_fold_subgr"/>
</dbReference>
<dbReference type="Pfam" id="PF00288">
    <property type="entry name" value="GHMP_kinases_N"/>
    <property type="match status" value="1"/>
</dbReference>
<accession>A0ABT6A4C1</accession>
<dbReference type="PIRSF" id="PIRSF033887">
    <property type="entry name" value="PduX"/>
    <property type="match status" value="1"/>
</dbReference>
<evidence type="ECO:0000259" key="2">
    <source>
        <dbReference type="Pfam" id="PF00288"/>
    </source>
</evidence>
<dbReference type="InterPro" id="IPR020568">
    <property type="entry name" value="Ribosomal_Su5_D2-typ_SF"/>
</dbReference>
<organism evidence="3 4">
    <name type="scientific">Streptomyces tropicalis</name>
    <dbReference type="NCBI Taxonomy" id="3034234"/>
    <lineage>
        <taxon>Bacteria</taxon>
        <taxon>Bacillati</taxon>
        <taxon>Actinomycetota</taxon>
        <taxon>Actinomycetes</taxon>
        <taxon>Kitasatosporales</taxon>
        <taxon>Streptomycetaceae</taxon>
        <taxon>Streptomyces</taxon>
    </lineage>
</organism>
<reference evidence="3 4" key="1">
    <citation type="submission" date="2023-03" db="EMBL/GenBank/DDBJ databases">
        <title>Draft genome sequence of Streptomyces sp. K1PA1 isolated from peat swamp forest in Thailand.</title>
        <authorList>
            <person name="Klaysubun C."/>
            <person name="Duangmal K."/>
        </authorList>
    </citation>
    <scope>NUCLEOTIDE SEQUENCE [LARGE SCALE GENOMIC DNA]</scope>
    <source>
        <strain evidence="3 4">K1PA1</strain>
    </source>
</reference>
<feature type="domain" description="GHMP kinase N-terminal" evidence="2">
    <location>
        <begin position="77"/>
        <end position="141"/>
    </location>
</feature>
<dbReference type="GO" id="GO:0016301">
    <property type="term" value="F:kinase activity"/>
    <property type="evidence" value="ECO:0007669"/>
    <property type="project" value="UniProtKB-KW"/>
</dbReference>